<proteinExistence type="predicted"/>
<dbReference type="InterPro" id="IPR052184">
    <property type="entry name" value="SDR_enzymes"/>
</dbReference>
<dbReference type="PROSITE" id="PS00061">
    <property type="entry name" value="ADH_SHORT"/>
    <property type="match status" value="1"/>
</dbReference>
<accession>A0ABR0L4E1</accession>
<dbReference type="Gene3D" id="3.40.50.720">
    <property type="entry name" value="NAD(P)-binding Rossmann-like Domain"/>
    <property type="match status" value="1"/>
</dbReference>
<dbReference type="PRINTS" id="PR00081">
    <property type="entry name" value="GDHRDH"/>
</dbReference>
<evidence type="ECO:0000256" key="1">
    <source>
        <dbReference type="ARBA" id="ARBA00022857"/>
    </source>
</evidence>
<evidence type="ECO:0000313" key="3">
    <source>
        <dbReference type="Proteomes" id="UP001308179"/>
    </source>
</evidence>
<dbReference type="SUPFAM" id="SSF51735">
    <property type="entry name" value="NAD(P)-binding Rossmann-fold domains"/>
    <property type="match status" value="1"/>
</dbReference>
<evidence type="ECO:0008006" key="4">
    <source>
        <dbReference type="Google" id="ProtNLM"/>
    </source>
</evidence>
<dbReference type="Proteomes" id="UP001308179">
    <property type="component" value="Unassembled WGS sequence"/>
</dbReference>
<dbReference type="EMBL" id="JAVRRR010000326">
    <property type="protein sequence ID" value="KAK5143334.1"/>
    <property type="molecule type" value="Genomic_DNA"/>
</dbReference>
<dbReference type="PANTHER" id="PTHR45458">
    <property type="entry name" value="SHORT-CHAIN DEHYDROGENASE/REDUCTASE SDR"/>
    <property type="match status" value="1"/>
</dbReference>
<dbReference type="InterPro" id="IPR002347">
    <property type="entry name" value="SDR_fam"/>
</dbReference>
<name>A0ABR0L4E1_9PEZI</name>
<dbReference type="InterPro" id="IPR036291">
    <property type="entry name" value="NAD(P)-bd_dom_sf"/>
</dbReference>
<keyword evidence="3" id="KW-1185">Reference proteome</keyword>
<comment type="caution">
    <text evidence="2">The sequence shown here is derived from an EMBL/GenBank/DDBJ whole genome shotgun (WGS) entry which is preliminary data.</text>
</comment>
<evidence type="ECO:0000313" key="2">
    <source>
        <dbReference type="EMBL" id="KAK5143334.1"/>
    </source>
</evidence>
<keyword evidence="1" id="KW-0521">NADP</keyword>
<dbReference type="Pfam" id="PF00106">
    <property type="entry name" value="adh_short"/>
    <property type="match status" value="1"/>
</dbReference>
<sequence>MPVYVVTGANRGLGLEFVRQLSQSTDNTVLACVRSSSSDLADLKQAYKPNESNTHVLHCDTGNLSSIQSFAKEVQKTLGGDRKIEFLINNAAVNSKPEQTSLSIGPDDLTNEIRINVLGPAKTTEFLLAEGVLAKTARIVNLSSGLGSMAVSLGITPRKCATYSISKGASNSLTVQQSGELREEGKLGPKCVVISIDPGWVKTRMGGEGAILEPKESIGGMLKAIHGLGEGDNGKFYTYTGKEVPCHSIKLLPVSRSAGALKSSVFFSLLDLADAVPDRALSDDLSHHLVEPVKDDMPARPTPALDRDGHPIPALTHTGLLEPIGRKRRT</sequence>
<protein>
    <recommendedName>
        <fullName evidence="4">NAD(P)-binding protein</fullName>
    </recommendedName>
</protein>
<gene>
    <name evidence="2" type="ORF">LTR32_004520</name>
</gene>
<reference evidence="2 3" key="1">
    <citation type="submission" date="2023-08" db="EMBL/GenBank/DDBJ databases">
        <title>Black Yeasts Isolated from many extreme environments.</title>
        <authorList>
            <person name="Coleine C."/>
            <person name="Stajich J.E."/>
            <person name="Selbmann L."/>
        </authorList>
    </citation>
    <scope>NUCLEOTIDE SEQUENCE [LARGE SCALE GENOMIC DNA]</scope>
    <source>
        <strain evidence="2 3">CCFEE 5386</strain>
    </source>
</reference>
<organism evidence="2 3">
    <name type="scientific">Rachicladosporium monterosium</name>
    <dbReference type="NCBI Taxonomy" id="1507873"/>
    <lineage>
        <taxon>Eukaryota</taxon>
        <taxon>Fungi</taxon>
        <taxon>Dikarya</taxon>
        <taxon>Ascomycota</taxon>
        <taxon>Pezizomycotina</taxon>
        <taxon>Dothideomycetes</taxon>
        <taxon>Dothideomycetidae</taxon>
        <taxon>Cladosporiales</taxon>
        <taxon>Cladosporiaceae</taxon>
        <taxon>Rachicladosporium</taxon>
    </lineage>
</organism>
<dbReference type="PANTHER" id="PTHR45458:SF1">
    <property type="entry name" value="SHORT CHAIN DEHYDROGENASE"/>
    <property type="match status" value="1"/>
</dbReference>
<dbReference type="InterPro" id="IPR020904">
    <property type="entry name" value="Sc_DH/Rdtase_CS"/>
</dbReference>